<protein>
    <submittedName>
        <fullName evidence="1">Uncharacterized protein</fullName>
    </submittedName>
</protein>
<dbReference type="EMBL" id="CP091430">
    <property type="protein sequence ID" value="UVI29219.1"/>
    <property type="molecule type" value="Genomic_DNA"/>
</dbReference>
<evidence type="ECO:0000313" key="2">
    <source>
        <dbReference type="Proteomes" id="UP001057877"/>
    </source>
</evidence>
<reference evidence="1" key="1">
    <citation type="submission" date="2022-01" db="EMBL/GenBank/DDBJ databases">
        <title>Paenibacillus spongiae sp. nov., isolated from marine sponge.</title>
        <authorList>
            <person name="Li Z."/>
            <person name="Zhang M."/>
        </authorList>
    </citation>
    <scope>NUCLEOTIDE SEQUENCE</scope>
    <source>
        <strain evidence="1">PHS-Z3</strain>
    </source>
</reference>
<dbReference type="Proteomes" id="UP001057877">
    <property type="component" value="Chromosome"/>
</dbReference>
<name>A0ABY5S6C7_9BACL</name>
<keyword evidence="2" id="KW-1185">Reference proteome</keyword>
<sequence length="211" mass="23930">MNFVFLRRFYQPNVTIDARTVSSFDDPRISNLVNAARRATNNATAIYVVYISENNFADGFALGQGGAFFRNFQSVTDYELYGQVALAGGAFNTYIFPHEAGHALFGRFVTRNNRIIFTTDDPSNPGDIHSNDPRNLMNRFVPARNPIINTAQCSVARRSKLVMENAMNARRNRNRLKNNPQMVQRLNKIISAKMKLAKPDVVRRKLAAKRK</sequence>
<dbReference type="RefSeq" id="WP_258385308.1">
    <property type="nucleotide sequence ID" value="NZ_CP091430.1"/>
</dbReference>
<gene>
    <name evidence="1" type="ORF">L1F29_27920</name>
</gene>
<organism evidence="1 2">
    <name type="scientific">Paenibacillus spongiae</name>
    <dbReference type="NCBI Taxonomy" id="2909671"/>
    <lineage>
        <taxon>Bacteria</taxon>
        <taxon>Bacillati</taxon>
        <taxon>Bacillota</taxon>
        <taxon>Bacilli</taxon>
        <taxon>Bacillales</taxon>
        <taxon>Paenibacillaceae</taxon>
        <taxon>Paenibacillus</taxon>
    </lineage>
</organism>
<evidence type="ECO:0000313" key="1">
    <source>
        <dbReference type="EMBL" id="UVI29219.1"/>
    </source>
</evidence>
<proteinExistence type="predicted"/>
<accession>A0ABY5S6C7</accession>